<dbReference type="SUPFAM" id="SSF52440">
    <property type="entry name" value="PreATP-grasp domain"/>
    <property type="match status" value="1"/>
</dbReference>
<reference evidence="16" key="2">
    <citation type="journal article" date="2021" name="PeerJ">
        <title>Extensive microbial diversity within the chicken gut microbiome revealed by metagenomics and culture.</title>
        <authorList>
            <person name="Gilroy R."/>
            <person name="Ravi A."/>
            <person name="Getino M."/>
            <person name="Pursley I."/>
            <person name="Horton D.L."/>
            <person name="Alikhan N.F."/>
            <person name="Baker D."/>
            <person name="Gharbi K."/>
            <person name="Hall N."/>
            <person name="Watson M."/>
            <person name="Adriaenssens E.M."/>
            <person name="Foster-Nyarko E."/>
            <person name="Jarju S."/>
            <person name="Secka A."/>
            <person name="Antonio M."/>
            <person name="Oren A."/>
            <person name="Chaudhuri R.R."/>
            <person name="La Ragione R."/>
            <person name="Hildebrand F."/>
            <person name="Pallen M.J."/>
        </authorList>
    </citation>
    <scope>NUCLEOTIDE SEQUENCE</scope>
    <source>
        <strain evidence="16">CHK121-14286</strain>
    </source>
</reference>
<dbReference type="GO" id="GO:0008716">
    <property type="term" value="F:D-alanine-D-alanine ligase activity"/>
    <property type="evidence" value="ECO:0007669"/>
    <property type="project" value="UniProtKB-EC"/>
</dbReference>
<keyword evidence="10" id="KW-0133">Cell shape</keyword>
<dbReference type="InterPro" id="IPR016185">
    <property type="entry name" value="PreATP-grasp_dom_sf"/>
</dbReference>
<comment type="cofactor">
    <cofactor evidence="2">
        <name>Mg(2+)</name>
        <dbReference type="ChEBI" id="CHEBI:18420"/>
    </cofactor>
</comment>
<evidence type="ECO:0000256" key="6">
    <source>
        <dbReference type="ARBA" id="ARBA00022490"/>
    </source>
</evidence>
<keyword evidence="8 14" id="KW-0547">Nucleotide-binding</keyword>
<evidence type="ECO:0000256" key="14">
    <source>
        <dbReference type="PROSITE-ProRule" id="PRU00409"/>
    </source>
</evidence>
<protein>
    <recommendedName>
        <fullName evidence="5">D-alanine--D-alanine ligase</fullName>
        <ecNumber evidence="5">6.3.2.4</ecNumber>
    </recommendedName>
</protein>
<dbReference type="Pfam" id="PF01820">
    <property type="entry name" value="Dala_Dala_lig_N"/>
    <property type="match status" value="1"/>
</dbReference>
<evidence type="ECO:0000256" key="9">
    <source>
        <dbReference type="ARBA" id="ARBA00022840"/>
    </source>
</evidence>
<dbReference type="PANTHER" id="PTHR23132">
    <property type="entry name" value="D-ALANINE--D-ALANINE LIGASE"/>
    <property type="match status" value="1"/>
</dbReference>
<comment type="caution">
    <text evidence="16">The sequence shown here is derived from an EMBL/GenBank/DDBJ whole genome shotgun (WGS) entry which is preliminary data.</text>
</comment>
<evidence type="ECO:0000313" key="17">
    <source>
        <dbReference type="Proteomes" id="UP000824200"/>
    </source>
</evidence>
<dbReference type="InterPro" id="IPR000291">
    <property type="entry name" value="D-Ala_lig_Van_CS"/>
</dbReference>
<dbReference type="Proteomes" id="UP000824200">
    <property type="component" value="Unassembled WGS sequence"/>
</dbReference>
<evidence type="ECO:0000256" key="8">
    <source>
        <dbReference type="ARBA" id="ARBA00022741"/>
    </source>
</evidence>
<feature type="domain" description="ATP-grasp" evidence="15">
    <location>
        <begin position="133"/>
        <end position="335"/>
    </location>
</feature>
<keyword evidence="6" id="KW-0963">Cytoplasm</keyword>
<comment type="similarity">
    <text evidence="4">Belongs to the D-alanine--D-alanine ligase family.</text>
</comment>
<evidence type="ECO:0000313" key="16">
    <source>
        <dbReference type="EMBL" id="HIR66175.1"/>
    </source>
</evidence>
<dbReference type="Gene3D" id="3.30.470.20">
    <property type="entry name" value="ATP-grasp fold, B domain"/>
    <property type="match status" value="1"/>
</dbReference>
<accession>A0A9D1E4C3</accession>
<dbReference type="InterPro" id="IPR013815">
    <property type="entry name" value="ATP_grasp_subdomain_1"/>
</dbReference>
<dbReference type="InterPro" id="IPR011761">
    <property type="entry name" value="ATP-grasp"/>
</dbReference>
<dbReference type="Pfam" id="PF07478">
    <property type="entry name" value="Dala_Dala_lig_C"/>
    <property type="match status" value="1"/>
</dbReference>
<dbReference type="PROSITE" id="PS00843">
    <property type="entry name" value="DALA_DALA_LIGASE_1"/>
    <property type="match status" value="1"/>
</dbReference>
<dbReference type="EC" id="6.3.2.4" evidence="5"/>
<dbReference type="PROSITE" id="PS50975">
    <property type="entry name" value="ATP_GRASP"/>
    <property type="match status" value="1"/>
</dbReference>
<proteinExistence type="inferred from homology"/>
<keyword evidence="9 14" id="KW-0067">ATP-binding</keyword>
<evidence type="ECO:0000256" key="12">
    <source>
        <dbReference type="ARBA" id="ARBA00023316"/>
    </source>
</evidence>
<dbReference type="AlphaFoldDB" id="A0A9D1E4C3"/>
<name>A0A9D1E4C3_9BACT</name>
<dbReference type="PANTHER" id="PTHR23132:SF23">
    <property type="entry name" value="D-ALANINE--D-ALANINE LIGASE B"/>
    <property type="match status" value="1"/>
</dbReference>
<dbReference type="GO" id="GO:0009252">
    <property type="term" value="P:peptidoglycan biosynthetic process"/>
    <property type="evidence" value="ECO:0007669"/>
    <property type="project" value="UniProtKB-KW"/>
</dbReference>
<comment type="cofactor">
    <cofactor evidence="1">
        <name>Mn(2+)</name>
        <dbReference type="ChEBI" id="CHEBI:29035"/>
    </cofactor>
</comment>
<dbReference type="GO" id="GO:0005524">
    <property type="term" value="F:ATP binding"/>
    <property type="evidence" value="ECO:0007669"/>
    <property type="project" value="UniProtKB-UniRule"/>
</dbReference>
<evidence type="ECO:0000256" key="4">
    <source>
        <dbReference type="ARBA" id="ARBA00010871"/>
    </source>
</evidence>
<sequence length="356" mass="39321">MNILLVYGGNSCEHDISVITACLAKGYFDGNLYSAYFTQDNRCFLVDNALTPAQHKKGKFRNSLVFLTGTSKIGILHGRRILKTISVDVVVNCCHGRCGEDGTLAALCKLCNLPLVGSDIVASAIAMDKVLCKRVLQSMNFPVVEGVELTNDNVSLARCQQQLGFPVIVKPATLGSSIGVSICRDCRQLSDACRIAFSYDTSVLCERALENFYELNCSAMREKGEVLTSDVDRPFTNNDILTFHDKYQRGEKFLCPSQEVEESLSSRVKEMTAQIYDRLHFSGVIRVDYLVCDGTLYVNEINSVPGSLAYGLWQTKYTPKQFGSALLQQAIDSYKANESLQTSFVSSVLQGNITKK</sequence>
<dbReference type="InterPro" id="IPR011095">
    <property type="entry name" value="Dala_Dala_lig_C"/>
</dbReference>
<evidence type="ECO:0000256" key="10">
    <source>
        <dbReference type="ARBA" id="ARBA00022960"/>
    </source>
</evidence>
<dbReference type="GO" id="GO:0008360">
    <property type="term" value="P:regulation of cell shape"/>
    <property type="evidence" value="ECO:0007669"/>
    <property type="project" value="UniProtKB-KW"/>
</dbReference>
<dbReference type="GO" id="GO:0005737">
    <property type="term" value="C:cytoplasm"/>
    <property type="evidence" value="ECO:0007669"/>
    <property type="project" value="UniProtKB-SubCell"/>
</dbReference>
<keyword evidence="11" id="KW-0573">Peptidoglycan synthesis</keyword>
<comment type="subcellular location">
    <subcellularLocation>
        <location evidence="3">Cytoplasm</location>
    </subcellularLocation>
</comment>
<evidence type="ECO:0000259" key="15">
    <source>
        <dbReference type="PROSITE" id="PS50975"/>
    </source>
</evidence>
<dbReference type="PROSITE" id="PS00844">
    <property type="entry name" value="DALA_DALA_LIGASE_2"/>
    <property type="match status" value="1"/>
</dbReference>
<evidence type="ECO:0000256" key="7">
    <source>
        <dbReference type="ARBA" id="ARBA00022598"/>
    </source>
</evidence>
<dbReference type="Gene3D" id="3.40.50.20">
    <property type="match status" value="1"/>
</dbReference>
<keyword evidence="7" id="KW-0436">Ligase</keyword>
<dbReference type="EMBL" id="DVHL01000039">
    <property type="protein sequence ID" value="HIR66175.1"/>
    <property type="molecule type" value="Genomic_DNA"/>
</dbReference>
<comment type="catalytic activity">
    <reaction evidence="13">
        <text>2 D-alanine + ATP = D-alanyl-D-alanine + ADP + phosphate + H(+)</text>
        <dbReference type="Rhea" id="RHEA:11224"/>
        <dbReference type="ChEBI" id="CHEBI:15378"/>
        <dbReference type="ChEBI" id="CHEBI:30616"/>
        <dbReference type="ChEBI" id="CHEBI:43474"/>
        <dbReference type="ChEBI" id="CHEBI:57416"/>
        <dbReference type="ChEBI" id="CHEBI:57822"/>
        <dbReference type="ChEBI" id="CHEBI:456216"/>
        <dbReference type="EC" id="6.3.2.4"/>
    </reaction>
</comment>
<keyword evidence="12" id="KW-0961">Cell wall biogenesis/degradation</keyword>
<dbReference type="SUPFAM" id="SSF56059">
    <property type="entry name" value="Glutathione synthetase ATP-binding domain-like"/>
    <property type="match status" value="1"/>
</dbReference>
<evidence type="ECO:0000256" key="11">
    <source>
        <dbReference type="ARBA" id="ARBA00022984"/>
    </source>
</evidence>
<evidence type="ECO:0000256" key="2">
    <source>
        <dbReference type="ARBA" id="ARBA00001946"/>
    </source>
</evidence>
<dbReference type="GO" id="GO:0046872">
    <property type="term" value="F:metal ion binding"/>
    <property type="evidence" value="ECO:0007669"/>
    <property type="project" value="InterPro"/>
</dbReference>
<evidence type="ECO:0000256" key="1">
    <source>
        <dbReference type="ARBA" id="ARBA00001936"/>
    </source>
</evidence>
<dbReference type="InterPro" id="IPR011127">
    <property type="entry name" value="Dala_Dala_lig_N"/>
</dbReference>
<reference evidence="16" key="1">
    <citation type="submission" date="2020-10" db="EMBL/GenBank/DDBJ databases">
        <authorList>
            <person name="Gilroy R."/>
        </authorList>
    </citation>
    <scope>NUCLEOTIDE SEQUENCE</scope>
    <source>
        <strain evidence="16">CHK121-14286</strain>
    </source>
</reference>
<dbReference type="GO" id="GO:0071555">
    <property type="term" value="P:cell wall organization"/>
    <property type="evidence" value="ECO:0007669"/>
    <property type="project" value="UniProtKB-KW"/>
</dbReference>
<evidence type="ECO:0000256" key="5">
    <source>
        <dbReference type="ARBA" id="ARBA00012216"/>
    </source>
</evidence>
<evidence type="ECO:0000256" key="3">
    <source>
        <dbReference type="ARBA" id="ARBA00004496"/>
    </source>
</evidence>
<gene>
    <name evidence="16" type="ORF">IAC95_04795</name>
</gene>
<dbReference type="Gene3D" id="3.30.1490.20">
    <property type="entry name" value="ATP-grasp fold, A domain"/>
    <property type="match status" value="1"/>
</dbReference>
<organism evidence="16 17">
    <name type="scientific">Candidatus Fimimonas gallinarum</name>
    <dbReference type="NCBI Taxonomy" id="2840821"/>
    <lineage>
        <taxon>Bacteria</taxon>
        <taxon>Pseudomonadati</taxon>
        <taxon>Myxococcota</taxon>
        <taxon>Myxococcia</taxon>
        <taxon>Myxococcales</taxon>
        <taxon>Cystobacterineae</taxon>
        <taxon>Myxococcaceae</taxon>
        <taxon>Myxococcaceae incertae sedis</taxon>
        <taxon>Candidatus Fimimonas</taxon>
    </lineage>
</organism>
<evidence type="ECO:0000256" key="13">
    <source>
        <dbReference type="ARBA" id="ARBA00047614"/>
    </source>
</evidence>